<keyword evidence="3 5" id="KW-1133">Transmembrane helix</keyword>
<comment type="caution">
    <text evidence="7">The sequence shown here is derived from an EMBL/GenBank/DDBJ whole genome shotgun (WGS) entry which is preliminary data.</text>
</comment>
<dbReference type="InterPro" id="IPR046756">
    <property type="entry name" value="VAS1/VOA1_TM"/>
</dbReference>
<dbReference type="GO" id="GO:0016020">
    <property type="term" value="C:membrane"/>
    <property type="evidence" value="ECO:0007669"/>
    <property type="project" value="UniProtKB-SubCell"/>
</dbReference>
<sequence length="320" mass="34476">MHMGWPGDGQCYCANKDRSSRTKMKADCVVVGLVYGLILLAAEVHGNTAPAFLWSPHDDQFSSNVVKDAVNYQTISSKDLARSVLTEGGWSNLLCSGKKLQNSVDVALVFVGREVSFTRSNFSMAFPYVAASEEETMENLLVSGFTETCGHDLDISNVAFLESCSVKDGNFQKIADLHSVHDYLVSRIGKRQNGQADLVVVCHGGSGNLKELDQPQSESVILSELISSVEQSGAKYAALYVSDPFSSILYPSYQEIGRFLAEGASGNKSGNSTCDGVCQFKSSLLEGILVGVVFLIILISGLCCMMGIDTPTRFEAAQDS</sequence>
<evidence type="ECO:0000256" key="3">
    <source>
        <dbReference type="ARBA" id="ARBA00022989"/>
    </source>
</evidence>
<reference evidence="7" key="3">
    <citation type="submission" date="2023-07" db="EMBL/GenBank/DDBJ databases">
        <title>An improved reference 1 genome and first organelle genomes of Quercus suber.</title>
        <authorList>
            <consortium name="Genosuber Consortium"/>
            <person name="Usie A."/>
            <person name="Serra O."/>
            <person name="Barros P."/>
        </authorList>
    </citation>
    <scope>NUCLEOTIDE SEQUENCE</scope>
    <source>
        <strain evidence="7">HL8</strain>
        <tissue evidence="7">Leaves</tissue>
    </source>
</reference>
<dbReference type="Pfam" id="PF20520">
    <property type="entry name" value="Ac45-VOA1_TM"/>
    <property type="match status" value="1"/>
</dbReference>
<proteinExistence type="predicted"/>
<evidence type="ECO:0000256" key="4">
    <source>
        <dbReference type="ARBA" id="ARBA00023136"/>
    </source>
</evidence>
<reference evidence="7" key="2">
    <citation type="journal article" date="2018" name="Sci. Data">
        <title>The draft genome sequence of cork oak.</title>
        <authorList>
            <person name="Ramos A.M."/>
            <person name="Usie A."/>
            <person name="Barbosa P."/>
            <person name="Barros P.M."/>
            <person name="Capote T."/>
            <person name="Chaves I."/>
            <person name="Simoes F."/>
            <person name="Abreu I."/>
            <person name="Carrasquinho I."/>
            <person name="Faro C."/>
            <person name="Guimaraes J.B."/>
            <person name="Mendonca D."/>
            <person name="Nobrega F."/>
            <person name="Rodrigues L."/>
            <person name="Saibo N.J.M."/>
            <person name="Varela M.C."/>
            <person name="Egas C."/>
            <person name="Matos J."/>
            <person name="Miguel C.M."/>
            <person name="Oliveira M.M."/>
            <person name="Ricardo C.P."/>
            <person name="Goncalves S."/>
        </authorList>
    </citation>
    <scope>NUCLEOTIDE SEQUENCE [LARGE SCALE GENOMIC DNA]</scope>
    <source>
        <strain evidence="7">HL8</strain>
    </source>
</reference>
<evidence type="ECO:0000259" key="6">
    <source>
        <dbReference type="Pfam" id="PF20520"/>
    </source>
</evidence>
<keyword evidence="2 5" id="KW-0812">Transmembrane</keyword>
<feature type="domain" description="V-type proton ATPase subunit S1/VOA1 transmembrane" evidence="6">
    <location>
        <begin position="284"/>
        <end position="315"/>
    </location>
</feature>
<evidence type="ECO:0000313" key="7">
    <source>
        <dbReference type="EMBL" id="KAK7857565.1"/>
    </source>
</evidence>
<keyword evidence="4 5" id="KW-0472">Membrane</keyword>
<evidence type="ECO:0000256" key="1">
    <source>
        <dbReference type="ARBA" id="ARBA00004167"/>
    </source>
</evidence>
<dbReference type="PANTHER" id="PTHR35285:SF1">
    <property type="entry name" value="2-C-METHYL-D-ERYTHRITOL 4-PHOSPHATE CYTIDYLYLTRANSFERASE"/>
    <property type="match status" value="1"/>
</dbReference>
<name>A0AAW0M126_QUESU</name>
<evidence type="ECO:0000256" key="5">
    <source>
        <dbReference type="SAM" id="Phobius"/>
    </source>
</evidence>
<accession>A0AAW0M126</accession>
<dbReference type="PANTHER" id="PTHR35285">
    <property type="entry name" value="2-C-METHYL-D-ERYTHRITOL 4-PHOSPHATE CYTIDYLYLTRANSFERASE"/>
    <property type="match status" value="1"/>
</dbReference>
<gene>
    <name evidence="7" type="ORF">CFP56_017086</name>
</gene>
<evidence type="ECO:0000256" key="2">
    <source>
        <dbReference type="ARBA" id="ARBA00022692"/>
    </source>
</evidence>
<feature type="transmembrane region" description="Helical" evidence="5">
    <location>
        <begin position="288"/>
        <end position="308"/>
    </location>
</feature>
<dbReference type="AlphaFoldDB" id="A0AAW0M126"/>
<reference evidence="7" key="1">
    <citation type="submission" date="2017-12" db="EMBL/GenBank/DDBJ databases">
        <authorList>
            <person name="Barbosa P."/>
            <person name="Usie A."/>
            <person name="Ramos A.M."/>
        </authorList>
    </citation>
    <scope>NUCLEOTIDE SEQUENCE</scope>
    <source>
        <strain evidence="7">HL8</strain>
        <tissue evidence="7">Leaves</tissue>
    </source>
</reference>
<comment type="subcellular location">
    <subcellularLocation>
        <location evidence="1">Membrane</location>
        <topology evidence="1">Single-pass membrane protein</topology>
    </subcellularLocation>
</comment>
<protein>
    <recommendedName>
        <fullName evidence="6">V-type proton ATPase subunit S1/VOA1 transmembrane domain-containing protein</fullName>
    </recommendedName>
</protein>
<dbReference type="EMBL" id="PKMF04000026">
    <property type="protein sequence ID" value="KAK7857565.1"/>
    <property type="molecule type" value="Genomic_DNA"/>
</dbReference>
<organism evidence="7">
    <name type="scientific">Quercus suber</name>
    <name type="common">Cork oak</name>
    <dbReference type="NCBI Taxonomy" id="58331"/>
    <lineage>
        <taxon>Eukaryota</taxon>
        <taxon>Viridiplantae</taxon>
        <taxon>Streptophyta</taxon>
        <taxon>Embryophyta</taxon>
        <taxon>Tracheophyta</taxon>
        <taxon>Spermatophyta</taxon>
        <taxon>Magnoliopsida</taxon>
        <taxon>eudicotyledons</taxon>
        <taxon>Gunneridae</taxon>
        <taxon>Pentapetalae</taxon>
        <taxon>rosids</taxon>
        <taxon>fabids</taxon>
        <taxon>Fagales</taxon>
        <taxon>Fagaceae</taxon>
        <taxon>Quercus</taxon>
    </lineage>
</organism>